<dbReference type="SUPFAM" id="SSF109604">
    <property type="entry name" value="HD-domain/PDEase-like"/>
    <property type="match status" value="1"/>
</dbReference>
<evidence type="ECO:0000259" key="1">
    <source>
        <dbReference type="PROSITE" id="PS51833"/>
    </source>
</evidence>
<dbReference type="Gene3D" id="1.10.3210.10">
    <property type="entry name" value="Hypothetical protein af1432"/>
    <property type="match status" value="1"/>
</dbReference>
<dbReference type="OrthoDB" id="9803649at2"/>
<dbReference type="Proteomes" id="UP000297475">
    <property type="component" value="Unassembled WGS sequence"/>
</dbReference>
<proteinExistence type="predicted"/>
<protein>
    <submittedName>
        <fullName evidence="2">HDOD domain-containing protein</fullName>
    </submittedName>
</protein>
<dbReference type="AlphaFoldDB" id="A0A4Z0W2E5"/>
<sequence length="276" mass="31082">MTTLVDKVRDDIVERLQADQLTLPTLPEIAVRVRAVAEDPESTIVRLTTVISQDTAVAARILKVANSPLFRATQEIRDLHHAISRLGMDYTSNLAIGLAMEQMFQATSDIIDERMRRNWHITTQVALYAAKLSERCEVSEDEATLAALLHRIGVLPILTYAEESEHLQLDGIHLDKLIGHLHARLGQVILERWGFPLELITVPETYRDLTKDLGTVTHADLVTVANMLLFADKQNYFGRTDWRTTPAVARLDLPTDRRDHVVQSIHQAVADNQGLF</sequence>
<dbReference type="PANTHER" id="PTHR33525">
    <property type="match status" value="1"/>
</dbReference>
<dbReference type="RefSeq" id="WP_135484536.1">
    <property type="nucleotide sequence ID" value="NZ_SRMF01000010.1"/>
</dbReference>
<gene>
    <name evidence="2" type="ORF">E4656_17125</name>
</gene>
<dbReference type="InterPro" id="IPR052340">
    <property type="entry name" value="RNase_Y/CdgJ"/>
</dbReference>
<comment type="caution">
    <text evidence="2">The sequence shown here is derived from an EMBL/GenBank/DDBJ whole genome shotgun (WGS) entry which is preliminary data.</text>
</comment>
<dbReference type="EMBL" id="SRMF01000010">
    <property type="protein sequence ID" value="TGG91114.1"/>
    <property type="molecule type" value="Genomic_DNA"/>
</dbReference>
<evidence type="ECO:0000313" key="3">
    <source>
        <dbReference type="Proteomes" id="UP000297475"/>
    </source>
</evidence>
<dbReference type="PROSITE" id="PS51833">
    <property type="entry name" value="HDOD"/>
    <property type="match status" value="1"/>
</dbReference>
<dbReference type="PANTHER" id="PTHR33525:SF3">
    <property type="entry name" value="RIBONUCLEASE Y"/>
    <property type="match status" value="1"/>
</dbReference>
<organism evidence="2 3">
    <name type="scientific">Natronospirillum operosum</name>
    <dbReference type="NCBI Taxonomy" id="2759953"/>
    <lineage>
        <taxon>Bacteria</taxon>
        <taxon>Pseudomonadati</taxon>
        <taxon>Pseudomonadota</taxon>
        <taxon>Gammaproteobacteria</taxon>
        <taxon>Oceanospirillales</taxon>
        <taxon>Natronospirillaceae</taxon>
        <taxon>Natronospirillum</taxon>
    </lineage>
</organism>
<evidence type="ECO:0000313" key="2">
    <source>
        <dbReference type="EMBL" id="TGG91114.1"/>
    </source>
</evidence>
<dbReference type="InterPro" id="IPR013976">
    <property type="entry name" value="HDOD"/>
</dbReference>
<feature type="domain" description="HDOD" evidence="1">
    <location>
        <begin position="23"/>
        <end position="209"/>
    </location>
</feature>
<dbReference type="Pfam" id="PF08668">
    <property type="entry name" value="HDOD"/>
    <property type="match status" value="1"/>
</dbReference>
<keyword evidence="3" id="KW-1185">Reference proteome</keyword>
<accession>A0A4Z0W2E5</accession>
<name>A0A4Z0W2E5_9GAMM</name>
<reference evidence="2 3" key="1">
    <citation type="submission" date="2019-04" db="EMBL/GenBank/DDBJ databases">
        <title>Natronospirillum operosus gen. nov., sp. nov., a haloalkaliphilic satellite isolated from decaying biomass of laboratory culture of cyanobacterium Geitlerinema sp. and proposal of Natronospirillaceae fam. nov. and Saccharospirillaceae fam. nov.</title>
        <authorList>
            <person name="Kevbrin V."/>
            <person name="Boltyanskaya Y."/>
            <person name="Koziaeva V."/>
            <person name="Grouzdev D.S."/>
            <person name="Park M."/>
            <person name="Cho J."/>
        </authorList>
    </citation>
    <scope>NUCLEOTIDE SEQUENCE [LARGE SCALE GENOMIC DNA]</scope>
    <source>
        <strain evidence="2 3">G-116</strain>
    </source>
</reference>